<dbReference type="RefSeq" id="WP_135621721.1">
    <property type="nucleotide sequence ID" value="NZ_RQGD01000009.1"/>
</dbReference>
<dbReference type="Proteomes" id="UP000297693">
    <property type="component" value="Unassembled WGS sequence"/>
</dbReference>
<feature type="transmembrane region" description="Helical" evidence="1">
    <location>
        <begin position="222"/>
        <end position="244"/>
    </location>
</feature>
<sequence length="372" mass="42491">MNEKLEFQDHKQKSSQVARFILVFFSLVSIAIFIPFVYSLYTEENGEPIVTFILIPVFLAFALLPLLLVKLTLGKSKQTIFLPKENKVQFFEGKKLITEYDFGGIASLNQSRYSYTVKTKNGSRTVVVFTIISPQLPEHIIAESTDFYLARIQGESIAKLLEIPILSEQGEKREFHELDLPFHKRSHPEYDQFTQPNFTSESDLVWKDSGTAYEIISSYNPLLFRIVGICLSVALFLFLHLALGEATNLGIFCWETFPPTIAEIIFFGVVTILSLIPFGFVYYHGHRHKSILMTNEGIFERKEFISYSDLEEIILNDHELLLIGDKKQLKISLYLFCKNEDFHAVKQAVIYGVLAKTNGGANSSFAKFTTEF</sequence>
<keyword evidence="1" id="KW-0812">Transmembrane</keyword>
<keyword evidence="1" id="KW-1133">Transmembrane helix</keyword>
<comment type="caution">
    <text evidence="2">The sequence shown here is derived from an EMBL/GenBank/DDBJ whole genome shotgun (WGS) entry which is preliminary data.</text>
</comment>
<dbReference type="OrthoDB" id="320645at2"/>
<organism evidence="2 3">
    <name type="scientific">Leptospira ognonensis</name>
    <dbReference type="NCBI Taxonomy" id="2484945"/>
    <lineage>
        <taxon>Bacteria</taxon>
        <taxon>Pseudomonadati</taxon>
        <taxon>Spirochaetota</taxon>
        <taxon>Spirochaetia</taxon>
        <taxon>Leptospirales</taxon>
        <taxon>Leptospiraceae</taxon>
        <taxon>Leptospira</taxon>
    </lineage>
</organism>
<evidence type="ECO:0000313" key="2">
    <source>
        <dbReference type="EMBL" id="TGL62715.1"/>
    </source>
</evidence>
<gene>
    <name evidence="2" type="ORF">EHQ58_02290</name>
</gene>
<accession>A0A4R9K9Q2</accession>
<protein>
    <submittedName>
        <fullName evidence="2">Uncharacterized protein</fullName>
    </submittedName>
</protein>
<feature type="transmembrane region" description="Helical" evidence="1">
    <location>
        <begin position="50"/>
        <end position="69"/>
    </location>
</feature>
<dbReference type="AlphaFoldDB" id="A0A4R9K9Q2"/>
<evidence type="ECO:0000256" key="1">
    <source>
        <dbReference type="SAM" id="Phobius"/>
    </source>
</evidence>
<feature type="transmembrane region" description="Helical" evidence="1">
    <location>
        <begin position="20"/>
        <end position="38"/>
    </location>
</feature>
<reference evidence="2" key="1">
    <citation type="journal article" date="2019" name="PLoS Negl. Trop. Dis.">
        <title>Revisiting the worldwide diversity of Leptospira species in the environment.</title>
        <authorList>
            <person name="Vincent A.T."/>
            <person name="Schiettekatte O."/>
            <person name="Bourhy P."/>
            <person name="Veyrier F.J."/>
            <person name="Picardeau M."/>
        </authorList>
    </citation>
    <scope>NUCLEOTIDE SEQUENCE [LARGE SCALE GENOMIC DNA]</scope>
    <source>
        <strain evidence="2">201702476</strain>
    </source>
</reference>
<proteinExistence type="predicted"/>
<keyword evidence="1" id="KW-0472">Membrane</keyword>
<keyword evidence="3" id="KW-1185">Reference proteome</keyword>
<evidence type="ECO:0000313" key="3">
    <source>
        <dbReference type="Proteomes" id="UP000297693"/>
    </source>
</evidence>
<name>A0A4R9K9Q2_9LEPT</name>
<feature type="transmembrane region" description="Helical" evidence="1">
    <location>
        <begin position="264"/>
        <end position="283"/>
    </location>
</feature>
<dbReference type="EMBL" id="RQGD01000009">
    <property type="protein sequence ID" value="TGL62715.1"/>
    <property type="molecule type" value="Genomic_DNA"/>
</dbReference>